<dbReference type="GO" id="GO:0005975">
    <property type="term" value="P:carbohydrate metabolic process"/>
    <property type="evidence" value="ECO:0007669"/>
    <property type="project" value="InterPro"/>
</dbReference>
<keyword evidence="8 11" id="KW-0131">Cell cycle</keyword>
<gene>
    <name evidence="11 13" type="primary">nagZ</name>
    <name evidence="13" type="ORF">SFSGTM_25620</name>
</gene>
<evidence type="ECO:0000313" key="13">
    <source>
        <dbReference type="EMBL" id="BBP01854.1"/>
    </source>
</evidence>
<dbReference type="Pfam" id="PF00933">
    <property type="entry name" value="Glyco_hydro_3"/>
    <property type="match status" value="1"/>
</dbReference>
<dbReference type="HAMAP" id="MF_00364">
    <property type="entry name" value="NagZ"/>
    <property type="match status" value="1"/>
</dbReference>
<sequence>MSLGPVMVDVPGLTLTEDDKQRLLHPLVGGVILFKRNYESPAQLIALTSEIRALRHPHLLIAVDHEGGRVQRFRAGFTVLPAMRELGRVWEHNPSQARHLAQDCGYVLAAELRAHGVDLSFTPVLDLDYGESGVIGDRAFHVQPDVVADLAHALMLGLKEAGMGSVGKHFPGHGYVRADSHLAIPVDERSWQEIEHADLIPFVRLVADGMTGIMPAHVIYPAIDSLPAGFSKHWLQRVLRGQLGFNGVIFSDDLSMEGASVAGDIVQRAQAALDAGCDMALVCNNCAAADAVLHGLRWQQSATNITRIARLHGHSHPLDMTALREQARYVEAVRRVVAIGQDDSDLWAKDASNNCGLSGGV</sequence>
<evidence type="ECO:0000256" key="2">
    <source>
        <dbReference type="ARBA" id="ARBA00022490"/>
    </source>
</evidence>
<feature type="binding site" evidence="11">
    <location>
        <position position="138"/>
    </location>
    <ligand>
        <name>substrate</name>
    </ligand>
</feature>
<comment type="function">
    <text evidence="11">Plays a role in peptidoglycan recycling by cleaving the terminal beta-1,4-linked N-acetylglucosamine (GlcNAc) from peptide-linked peptidoglycan fragments, giving rise to free GlcNAc, anhydro-N-acetylmuramic acid and anhydro-N-acetylmuramic acid-linked peptides.</text>
</comment>
<dbReference type="GO" id="GO:0008360">
    <property type="term" value="P:regulation of cell shape"/>
    <property type="evidence" value="ECO:0007669"/>
    <property type="project" value="UniProtKB-KW"/>
</dbReference>
<dbReference type="AlphaFoldDB" id="A0A809RM32"/>
<dbReference type="SUPFAM" id="SSF51445">
    <property type="entry name" value="(Trans)glycosidases"/>
    <property type="match status" value="1"/>
</dbReference>
<dbReference type="PANTHER" id="PTHR30480">
    <property type="entry name" value="BETA-HEXOSAMINIDASE-RELATED"/>
    <property type="match status" value="1"/>
</dbReference>
<comment type="catalytic activity">
    <reaction evidence="1 11">
        <text>Hydrolysis of terminal non-reducing N-acetyl-D-hexosamine residues in N-acetyl-beta-D-hexosaminides.</text>
        <dbReference type="EC" id="3.2.1.52"/>
    </reaction>
</comment>
<keyword evidence="6 11" id="KW-0573">Peptidoglycan synthesis</keyword>
<keyword evidence="2 11" id="KW-0963">Cytoplasm</keyword>
<dbReference type="PROSITE" id="PS00775">
    <property type="entry name" value="GLYCOSYL_HYDROL_F3"/>
    <property type="match status" value="1"/>
</dbReference>
<dbReference type="GO" id="GO:0009254">
    <property type="term" value="P:peptidoglycan turnover"/>
    <property type="evidence" value="ECO:0007669"/>
    <property type="project" value="UniProtKB-UniRule"/>
</dbReference>
<evidence type="ECO:0000256" key="11">
    <source>
        <dbReference type="HAMAP-Rule" id="MF_00364"/>
    </source>
</evidence>
<keyword evidence="3 11" id="KW-0132">Cell division</keyword>
<dbReference type="InterPro" id="IPR050226">
    <property type="entry name" value="NagZ_Beta-hexosaminidase"/>
</dbReference>
<evidence type="ECO:0000256" key="1">
    <source>
        <dbReference type="ARBA" id="ARBA00001231"/>
    </source>
</evidence>
<comment type="pathway">
    <text evidence="10 11">Cell wall biogenesis; peptidoglycan recycling.</text>
</comment>
<reference evidence="14" key="1">
    <citation type="submission" date="2019-11" db="EMBL/GenBank/DDBJ databases">
        <title>Isolation and characterization of a novel species in the genus Sulfuriferula.</title>
        <authorList>
            <person name="Mochizuki J."/>
            <person name="Kojima H."/>
            <person name="Fukui M."/>
        </authorList>
    </citation>
    <scope>NUCLEOTIDE SEQUENCE [LARGE SCALE GENOMIC DNA]</scope>
    <source>
        <strain evidence="14">SGTM</strain>
    </source>
</reference>
<dbReference type="GO" id="GO:0004563">
    <property type="term" value="F:beta-N-acetylhexosaminidase activity"/>
    <property type="evidence" value="ECO:0007669"/>
    <property type="project" value="UniProtKB-UniRule"/>
</dbReference>
<evidence type="ECO:0000313" key="14">
    <source>
        <dbReference type="Proteomes" id="UP000463939"/>
    </source>
</evidence>
<name>A0A809RM32_9PROT</name>
<feature type="binding site" evidence="11">
    <location>
        <begin position="168"/>
        <end position="169"/>
    </location>
    <ligand>
        <name>substrate</name>
    </ligand>
</feature>
<dbReference type="PANTHER" id="PTHR30480:SF13">
    <property type="entry name" value="BETA-HEXOSAMINIDASE"/>
    <property type="match status" value="1"/>
</dbReference>
<evidence type="ECO:0000256" key="9">
    <source>
        <dbReference type="ARBA" id="ARBA00023316"/>
    </source>
</evidence>
<dbReference type="FunFam" id="3.20.20.300:FF:000001">
    <property type="entry name" value="Beta-hexosaminidase"/>
    <property type="match status" value="1"/>
</dbReference>
<protein>
    <recommendedName>
        <fullName evidence="11">Beta-hexosaminidase</fullName>
        <ecNumber evidence="11">3.2.1.52</ecNumber>
    </recommendedName>
    <alternativeName>
        <fullName evidence="11">Beta-N-acetylhexosaminidase</fullName>
    </alternativeName>
    <alternativeName>
        <fullName evidence="11">N-acetyl-beta-glucosaminidase</fullName>
    </alternativeName>
</protein>
<organism evidence="13 14">
    <name type="scientific">Sulfuriferula nivalis</name>
    <dbReference type="NCBI Taxonomy" id="2675298"/>
    <lineage>
        <taxon>Bacteria</taxon>
        <taxon>Pseudomonadati</taxon>
        <taxon>Pseudomonadota</taxon>
        <taxon>Betaproteobacteria</taxon>
        <taxon>Nitrosomonadales</taxon>
        <taxon>Sulfuricellaceae</taxon>
        <taxon>Sulfuriferula</taxon>
    </lineage>
</organism>
<feature type="binding site" evidence="11">
    <location>
        <position position="72"/>
    </location>
    <ligand>
        <name>substrate</name>
    </ligand>
</feature>
<dbReference type="UniPathway" id="UPA00544"/>
<dbReference type="Gene3D" id="3.20.20.300">
    <property type="entry name" value="Glycoside hydrolase, family 3, N-terminal domain"/>
    <property type="match status" value="1"/>
</dbReference>
<keyword evidence="7 11" id="KW-0326">Glycosidase</keyword>
<keyword evidence="5 11" id="KW-0133">Cell shape</keyword>
<dbReference type="InterPro" id="IPR017853">
    <property type="entry name" value="GH"/>
</dbReference>
<evidence type="ECO:0000256" key="5">
    <source>
        <dbReference type="ARBA" id="ARBA00022960"/>
    </source>
</evidence>
<feature type="binding site" evidence="11">
    <location>
        <position position="64"/>
    </location>
    <ligand>
        <name>substrate</name>
    </ligand>
</feature>
<dbReference type="EMBL" id="AP021881">
    <property type="protein sequence ID" value="BBP01854.1"/>
    <property type="molecule type" value="Genomic_DNA"/>
</dbReference>
<keyword evidence="9 11" id="KW-0961">Cell wall biogenesis/degradation</keyword>
<dbReference type="Proteomes" id="UP000463939">
    <property type="component" value="Chromosome"/>
</dbReference>
<feature type="site" description="Important for catalytic activity" evidence="11">
    <location>
        <position position="179"/>
    </location>
</feature>
<dbReference type="GO" id="GO:0005737">
    <property type="term" value="C:cytoplasm"/>
    <property type="evidence" value="ECO:0007669"/>
    <property type="project" value="UniProtKB-SubCell"/>
</dbReference>
<dbReference type="InterPro" id="IPR001764">
    <property type="entry name" value="Glyco_hydro_3_N"/>
</dbReference>
<dbReference type="KEGG" id="sniv:SFSGTM_25620"/>
<feature type="domain" description="Glycoside hydrolase family 3 N-terminal" evidence="12">
    <location>
        <begin position="14"/>
        <end position="296"/>
    </location>
</feature>
<evidence type="ECO:0000259" key="12">
    <source>
        <dbReference type="Pfam" id="PF00933"/>
    </source>
</evidence>
<evidence type="ECO:0000256" key="7">
    <source>
        <dbReference type="ARBA" id="ARBA00023295"/>
    </source>
</evidence>
<evidence type="ECO:0000256" key="3">
    <source>
        <dbReference type="ARBA" id="ARBA00022618"/>
    </source>
</evidence>
<evidence type="ECO:0000256" key="10">
    <source>
        <dbReference type="ARBA" id="ARBA00037880"/>
    </source>
</evidence>
<dbReference type="EC" id="3.2.1.52" evidence="11"/>
<dbReference type="InterPro" id="IPR036962">
    <property type="entry name" value="Glyco_hydro_3_N_sf"/>
</dbReference>
<keyword evidence="4 11" id="KW-0378">Hydrolase</keyword>
<evidence type="ECO:0000256" key="8">
    <source>
        <dbReference type="ARBA" id="ARBA00023306"/>
    </source>
</evidence>
<dbReference type="InterPro" id="IPR019800">
    <property type="entry name" value="Glyco_hydro_3_AS"/>
</dbReference>
<comment type="subcellular location">
    <subcellularLocation>
        <location evidence="11">Cytoplasm</location>
    </subcellularLocation>
</comment>
<dbReference type="RefSeq" id="WP_162085572.1">
    <property type="nucleotide sequence ID" value="NZ_AP021881.1"/>
</dbReference>
<dbReference type="GO" id="GO:0009252">
    <property type="term" value="P:peptidoglycan biosynthetic process"/>
    <property type="evidence" value="ECO:0007669"/>
    <property type="project" value="UniProtKB-KW"/>
</dbReference>
<comment type="similarity">
    <text evidence="11">Belongs to the glycosyl hydrolase 3 family. NagZ subfamily.</text>
</comment>
<evidence type="ECO:0000256" key="6">
    <source>
        <dbReference type="ARBA" id="ARBA00022984"/>
    </source>
</evidence>
<keyword evidence="14" id="KW-1185">Reference proteome</keyword>
<proteinExistence type="inferred from homology"/>
<dbReference type="GO" id="GO:0071555">
    <property type="term" value="P:cell wall organization"/>
    <property type="evidence" value="ECO:0007669"/>
    <property type="project" value="UniProtKB-KW"/>
</dbReference>
<feature type="active site" description="Proton donor/acceptor" evidence="11">
    <location>
        <position position="181"/>
    </location>
</feature>
<accession>A0A809RM32</accession>
<dbReference type="NCBIfam" id="NF003740">
    <property type="entry name" value="PRK05337.1"/>
    <property type="match status" value="1"/>
</dbReference>
<evidence type="ECO:0000256" key="4">
    <source>
        <dbReference type="ARBA" id="ARBA00022801"/>
    </source>
</evidence>
<feature type="active site" description="Nucleophile" evidence="11">
    <location>
        <position position="252"/>
    </location>
</feature>
<dbReference type="InterPro" id="IPR022956">
    <property type="entry name" value="Beta_hexosaminidase_bac"/>
</dbReference>
<dbReference type="GO" id="GO:0051301">
    <property type="term" value="P:cell division"/>
    <property type="evidence" value="ECO:0007669"/>
    <property type="project" value="UniProtKB-KW"/>
</dbReference>